<comment type="caution">
    <text evidence="12">The sequence shown here is derived from an EMBL/GenBank/DDBJ whole genome shotgun (WGS) entry which is preliminary data.</text>
</comment>
<dbReference type="PANTHER" id="PTHR48111">
    <property type="entry name" value="REGULATOR OF RPOS"/>
    <property type="match status" value="1"/>
</dbReference>
<keyword evidence="6" id="KW-0804">Transcription</keyword>
<dbReference type="PANTHER" id="PTHR48111:SF2">
    <property type="entry name" value="RESPONSE REGULATOR SAER"/>
    <property type="match status" value="1"/>
</dbReference>
<dbReference type="SMART" id="SM00862">
    <property type="entry name" value="Trans_reg_C"/>
    <property type="match status" value="1"/>
</dbReference>
<evidence type="ECO:0000256" key="3">
    <source>
        <dbReference type="ARBA" id="ARBA00023012"/>
    </source>
</evidence>
<dbReference type="Pfam" id="PF00072">
    <property type="entry name" value="Response_reg"/>
    <property type="match status" value="1"/>
</dbReference>
<dbReference type="GO" id="GO:0005829">
    <property type="term" value="C:cytosol"/>
    <property type="evidence" value="ECO:0007669"/>
    <property type="project" value="TreeGrafter"/>
</dbReference>
<dbReference type="InterPro" id="IPR001867">
    <property type="entry name" value="OmpR/PhoB-type_DNA-bd"/>
</dbReference>
<dbReference type="OrthoDB" id="9790442at2"/>
<dbReference type="Gene3D" id="3.40.50.2300">
    <property type="match status" value="1"/>
</dbReference>
<feature type="DNA-binding region" description="OmpR/PhoB-type" evidence="9">
    <location>
        <begin position="125"/>
        <end position="224"/>
    </location>
</feature>
<evidence type="ECO:0000313" key="13">
    <source>
        <dbReference type="Proteomes" id="UP000306509"/>
    </source>
</evidence>
<keyword evidence="2 8" id="KW-0597">Phosphoprotein</keyword>
<keyword evidence="3" id="KW-0902">Two-component regulatory system</keyword>
<dbReference type="STRING" id="180332.GCA_000797495_05865"/>
<dbReference type="SUPFAM" id="SSF52172">
    <property type="entry name" value="CheY-like"/>
    <property type="match status" value="1"/>
</dbReference>
<evidence type="ECO:0000256" key="8">
    <source>
        <dbReference type="PROSITE-ProRule" id="PRU00169"/>
    </source>
</evidence>
<comment type="function">
    <text evidence="7">May play the central regulatory role in sporulation. It may be an element of the effector pathway responsible for the activation of sporulation genes in response to nutritional stress. Spo0A may act in concert with spo0H (a sigma factor) to control the expression of some genes that are critical to the sporulation process.</text>
</comment>
<gene>
    <name evidence="12" type="primary">phoP_5</name>
    <name evidence="12" type="ORF">DSM106044_04384</name>
</gene>
<feature type="domain" description="OmpR/PhoB-type" evidence="11">
    <location>
        <begin position="125"/>
        <end position="224"/>
    </location>
</feature>
<evidence type="ECO:0000256" key="7">
    <source>
        <dbReference type="ARBA" id="ARBA00024867"/>
    </source>
</evidence>
<dbReference type="GO" id="GO:0006355">
    <property type="term" value="P:regulation of DNA-templated transcription"/>
    <property type="evidence" value="ECO:0007669"/>
    <property type="project" value="InterPro"/>
</dbReference>
<dbReference type="InterPro" id="IPR011006">
    <property type="entry name" value="CheY-like_superfamily"/>
</dbReference>
<evidence type="ECO:0000256" key="2">
    <source>
        <dbReference type="ARBA" id="ARBA00022553"/>
    </source>
</evidence>
<evidence type="ECO:0000256" key="9">
    <source>
        <dbReference type="PROSITE-ProRule" id="PRU01091"/>
    </source>
</evidence>
<evidence type="ECO:0000256" key="5">
    <source>
        <dbReference type="ARBA" id="ARBA00023125"/>
    </source>
</evidence>
<evidence type="ECO:0000259" key="10">
    <source>
        <dbReference type="PROSITE" id="PS50110"/>
    </source>
</evidence>
<dbReference type="CDD" id="cd17574">
    <property type="entry name" value="REC_OmpR"/>
    <property type="match status" value="1"/>
</dbReference>
<dbReference type="PROSITE" id="PS51755">
    <property type="entry name" value="OMPR_PHOB"/>
    <property type="match status" value="1"/>
</dbReference>
<dbReference type="GO" id="GO:0000156">
    <property type="term" value="F:phosphorelay response regulator activity"/>
    <property type="evidence" value="ECO:0007669"/>
    <property type="project" value="TreeGrafter"/>
</dbReference>
<keyword evidence="4" id="KW-0805">Transcription regulation</keyword>
<evidence type="ECO:0000259" key="11">
    <source>
        <dbReference type="PROSITE" id="PS51755"/>
    </source>
</evidence>
<dbReference type="InterPro" id="IPR036388">
    <property type="entry name" value="WH-like_DNA-bd_sf"/>
</dbReference>
<dbReference type="InterPro" id="IPR001789">
    <property type="entry name" value="Sig_transdc_resp-reg_receiver"/>
</dbReference>
<dbReference type="RefSeq" id="WP_027295780.1">
    <property type="nucleotide sequence ID" value="NZ_CABMJZ010000123.1"/>
</dbReference>
<accession>A0A4U8Q2J1</accession>
<evidence type="ECO:0000313" key="12">
    <source>
        <dbReference type="EMBL" id="TLC98846.1"/>
    </source>
</evidence>
<dbReference type="FunFam" id="3.40.50.2300:FF:000001">
    <property type="entry name" value="DNA-binding response regulator PhoB"/>
    <property type="match status" value="1"/>
</dbReference>
<keyword evidence="13" id="KW-1185">Reference proteome</keyword>
<feature type="domain" description="Response regulatory" evidence="10">
    <location>
        <begin position="4"/>
        <end position="116"/>
    </location>
</feature>
<proteinExistence type="predicted"/>
<dbReference type="GO" id="GO:0032993">
    <property type="term" value="C:protein-DNA complex"/>
    <property type="evidence" value="ECO:0007669"/>
    <property type="project" value="TreeGrafter"/>
</dbReference>
<evidence type="ECO:0000256" key="6">
    <source>
        <dbReference type="ARBA" id="ARBA00023163"/>
    </source>
</evidence>
<dbReference type="CDD" id="cd00383">
    <property type="entry name" value="trans_reg_C"/>
    <property type="match status" value="1"/>
</dbReference>
<name>A0A4U8Q2J1_9FIRM</name>
<organism evidence="12 13">
    <name type="scientific">Robinsoniella peoriensis</name>
    <dbReference type="NCBI Taxonomy" id="180332"/>
    <lineage>
        <taxon>Bacteria</taxon>
        <taxon>Bacillati</taxon>
        <taxon>Bacillota</taxon>
        <taxon>Clostridia</taxon>
        <taxon>Lachnospirales</taxon>
        <taxon>Lachnospiraceae</taxon>
        <taxon>Robinsoniella</taxon>
    </lineage>
</organism>
<dbReference type="Proteomes" id="UP000306509">
    <property type="component" value="Unassembled WGS sequence"/>
</dbReference>
<dbReference type="EMBL" id="QGQD01000083">
    <property type="protein sequence ID" value="TLC98846.1"/>
    <property type="molecule type" value="Genomic_DNA"/>
</dbReference>
<evidence type="ECO:0000256" key="1">
    <source>
        <dbReference type="ARBA" id="ARBA00018672"/>
    </source>
</evidence>
<protein>
    <recommendedName>
        <fullName evidence="1">Stage 0 sporulation protein A homolog</fullName>
    </recommendedName>
</protein>
<dbReference type="PROSITE" id="PS50110">
    <property type="entry name" value="RESPONSE_REGULATORY"/>
    <property type="match status" value="1"/>
</dbReference>
<feature type="modified residue" description="4-aspartylphosphate" evidence="8">
    <location>
        <position position="52"/>
    </location>
</feature>
<dbReference type="InterPro" id="IPR039420">
    <property type="entry name" value="WalR-like"/>
</dbReference>
<evidence type="ECO:0000256" key="4">
    <source>
        <dbReference type="ARBA" id="ARBA00023015"/>
    </source>
</evidence>
<dbReference type="Pfam" id="PF00486">
    <property type="entry name" value="Trans_reg_C"/>
    <property type="match status" value="1"/>
</dbReference>
<reference evidence="12 13" key="1">
    <citation type="journal article" date="2019" name="Anaerobe">
        <title>Detection of Robinsoniella peoriensis in multiple bone samples of a trauma patient.</title>
        <authorList>
            <person name="Schrottner P."/>
            <person name="Hartwich K."/>
            <person name="Bunk B."/>
            <person name="Schober I."/>
            <person name="Helbig S."/>
            <person name="Rudolph W.W."/>
            <person name="Gunzer F."/>
        </authorList>
    </citation>
    <scope>NUCLEOTIDE SEQUENCE [LARGE SCALE GENOMIC DNA]</scope>
    <source>
        <strain evidence="12 13">DSM 106044</strain>
    </source>
</reference>
<dbReference type="Gene3D" id="1.10.10.10">
    <property type="entry name" value="Winged helix-like DNA-binding domain superfamily/Winged helix DNA-binding domain"/>
    <property type="match status" value="1"/>
</dbReference>
<dbReference type="GO" id="GO:0000976">
    <property type="term" value="F:transcription cis-regulatory region binding"/>
    <property type="evidence" value="ECO:0007669"/>
    <property type="project" value="TreeGrafter"/>
</dbReference>
<sequence>MEHTILIVDDEIDIVNMLGDYFEFNGYQVMTAFSGMEALQKAERGPDLILLDVNMPDMDGLTVCRSIRDFVSCPILFLTAKIEDGDKIKGFRAGGDDYIVKPFSIDELGARVEAHLRREQRHGCSSRVKFDQDFTIDYTEKCAYYKGEAMGFVKKEFEIIEFLSQNSGQIFDKERIYEKIWGFDGQGDSSVVAEHVRRIRSKMAAIGCKPFIETVWGVGYKWSR</sequence>
<dbReference type="SMART" id="SM00448">
    <property type="entry name" value="REC"/>
    <property type="match status" value="1"/>
</dbReference>
<keyword evidence="5 9" id="KW-0238">DNA-binding</keyword>
<dbReference type="AlphaFoldDB" id="A0A4U8Q2J1"/>